<dbReference type="PROSITE" id="PS00470">
    <property type="entry name" value="IDH_IMDH"/>
    <property type="match status" value="1"/>
</dbReference>
<evidence type="ECO:0000256" key="5">
    <source>
        <dbReference type="ARBA" id="ARBA00011525"/>
    </source>
</evidence>
<evidence type="ECO:0000256" key="13">
    <source>
        <dbReference type="ARBA" id="ARBA00023211"/>
    </source>
</evidence>
<keyword evidence="8" id="KW-0547">Nucleotide-binding</keyword>
<evidence type="ECO:0000313" key="17">
    <source>
        <dbReference type="Ensembl" id="ENSLCAP00010040917.1"/>
    </source>
</evidence>
<dbReference type="Ensembl" id="ENSLCAT00010041920.1">
    <property type="protein sequence ID" value="ENSLCAP00010040917.1"/>
    <property type="gene ID" value="ENSLCAG00010019172.1"/>
</dbReference>
<comment type="subcellular location">
    <subcellularLocation>
        <location evidence="3 15">Mitochondrion</location>
    </subcellularLocation>
</comment>
<evidence type="ECO:0000313" key="18">
    <source>
        <dbReference type="Proteomes" id="UP000314980"/>
    </source>
</evidence>
<keyword evidence="7" id="KW-0479">Metal-binding</keyword>
<reference evidence="17" key="3">
    <citation type="submission" date="2025-09" db="UniProtKB">
        <authorList>
            <consortium name="Ensembl"/>
        </authorList>
    </citation>
    <scope>IDENTIFICATION</scope>
</reference>
<dbReference type="InParanoid" id="A0A4W6EUM9"/>
<dbReference type="PANTHER" id="PTHR11835">
    <property type="entry name" value="DECARBOXYLATING DEHYDROGENASES-ISOCITRATE, ISOPROPYLMALATE, TARTRATE"/>
    <property type="match status" value="1"/>
</dbReference>
<name>A0A4W6EUM9_LATCA</name>
<evidence type="ECO:0000256" key="3">
    <source>
        <dbReference type="ARBA" id="ARBA00004173"/>
    </source>
</evidence>
<keyword evidence="13" id="KW-0464">Manganese</keyword>
<dbReference type="GeneTree" id="ENSGT00950000182989"/>
<dbReference type="PANTHER" id="PTHR11835:SF60">
    <property type="entry name" value="ISOCITRATE DEHYDROGENASE [NAD] SUBUNIT, MITOCHONDRIAL"/>
    <property type="match status" value="1"/>
</dbReference>
<comment type="cofactor">
    <cofactor evidence="1">
        <name>Mn(2+)</name>
        <dbReference type="ChEBI" id="CHEBI:29035"/>
    </cofactor>
</comment>
<comment type="cofactor">
    <cofactor evidence="2">
        <name>Mg(2+)</name>
        <dbReference type="ChEBI" id="CHEBI:18420"/>
    </cofactor>
</comment>
<keyword evidence="10" id="KW-0460">Magnesium</keyword>
<dbReference type="FunFam" id="3.40.718.10:FF:000011">
    <property type="entry name" value="Isocitrate dehydrogenase [NAD] subunit, mitochondrial"/>
    <property type="match status" value="1"/>
</dbReference>
<dbReference type="GO" id="GO:0000287">
    <property type="term" value="F:magnesium ion binding"/>
    <property type="evidence" value="ECO:0007669"/>
    <property type="project" value="UniProtKB-UniRule"/>
</dbReference>
<evidence type="ECO:0000256" key="4">
    <source>
        <dbReference type="ARBA" id="ARBA00007769"/>
    </source>
</evidence>
<evidence type="ECO:0000256" key="10">
    <source>
        <dbReference type="ARBA" id="ARBA00022842"/>
    </source>
</evidence>
<dbReference type="Proteomes" id="UP000314980">
    <property type="component" value="Unassembled WGS sequence"/>
</dbReference>
<evidence type="ECO:0000256" key="6">
    <source>
        <dbReference type="ARBA" id="ARBA00022532"/>
    </source>
</evidence>
<organism evidence="17 18">
    <name type="scientific">Lates calcarifer</name>
    <name type="common">Barramundi</name>
    <name type="synonym">Holocentrus calcarifer</name>
    <dbReference type="NCBI Taxonomy" id="8187"/>
    <lineage>
        <taxon>Eukaryota</taxon>
        <taxon>Metazoa</taxon>
        <taxon>Chordata</taxon>
        <taxon>Craniata</taxon>
        <taxon>Vertebrata</taxon>
        <taxon>Euteleostomi</taxon>
        <taxon>Actinopterygii</taxon>
        <taxon>Neopterygii</taxon>
        <taxon>Teleostei</taxon>
        <taxon>Neoteleostei</taxon>
        <taxon>Acanthomorphata</taxon>
        <taxon>Carangaria</taxon>
        <taxon>Carangaria incertae sedis</taxon>
        <taxon>Centropomidae</taxon>
        <taxon>Lates</taxon>
    </lineage>
</organism>
<evidence type="ECO:0000256" key="8">
    <source>
        <dbReference type="ARBA" id="ARBA00022741"/>
    </source>
</evidence>
<dbReference type="GO" id="GO:0016616">
    <property type="term" value="F:oxidoreductase activity, acting on the CH-OH group of donors, NAD or NADP as acceptor"/>
    <property type="evidence" value="ECO:0007669"/>
    <property type="project" value="InterPro"/>
</dbReference>
<dbReference type="GO" id="GO:0005524">
    <property type="term" value="F:ATP binding"/>
    <property type="evidence" value="ECO:0007669"/>
    <property type="project" value="UniProtKB-KW"/>
</dbReference>
<evidence type="ECO:0000259" key="16">
    <source>
        <dbReference type="SMART" id="SM01329"/>
    </source>
</evidence>
<sequence>MASHSAVLSMSKIISPFWGGRLGNTVKVFGTTLTSRRNKTLHAPPPAKYGGRHTVTLIPGDGIGPELLTHVREVFRFSCVPVDFEVVHVNSAVETEDDINNAITAIRRNGVALKGNIETKHTMPPSVKSRNNLLRTSLDLFANVMHCQSLPGVQTRHKNIDIMIIRENTEGEYSSLEHESVSGVVESLKIITRNNSLRIADYAFQLAREKGRRRVTAVHKANIISGDGLFLQCCREVASGYPDITFDSMIVDNTTMQLVSKPQQFDVMVMPNLYGNVVSNVCAGLVGGPGLVPGANYGRDYAVFETATRNTGKSIADRNIANPTAMLLASCMMLDHLKLNDYASLIRNAVLTTMNETRLHTADIGGQGTTSEVVQSVMRVIQSKGQLISEI</sequence>
<keyword evidence="6 15" id="KW-0816">Tricarboxylic acid cycle</keyword>
<dbReference type="GO" id="GO:0006099">
    <property type="term" value="P:tricarboxylic acid cycle"/>
    <property type="evidence" value="ECO:0007669"/>
    <property type="project" value="UniProtKB-UniRule"/>
</dbReference>
<keyword evidence="12 15" id="KW-0496">Mitochondrion</keyword>
<comment type="subunit">
    <text evidence="5">Heterooligomer of subunits alpha (IDH3A), beta (IDH3B), and gamma (IDH3G) in the apparent ratio of 2:1:1. The heterodimer containing one IDH3A and one IDH3B subunit and the heterodimer containing one IDH3A and one IDH3G subunit assemble into a heterotetramer (which contains two subunits of IDH3A, one of IDH3B and one of IDH3G) and further into the heterooctamer.</text>
</comment>
<evidence type="ECO:0000256" key="15">
    <source>
        <dbReference type="RuleBase" id="RU361266"/>
    </source>
</evidence>
<dbReference type="InterPro" id="IPR004434">
    <property type="entry name" value="Isocitrate_DH_NAD"/>
</dbReference>
<reference evidence="18" key="1">
    <citation type="submission" date="2015-09" db="EMBL/GenBank/DDBJ databases">
        <authorList>
            <person name="Sai Rama Sridatta P."/>
        </authorList>
    </citation>
    <scope>NUCLEOTIDE SEQUENCE [LARGE SCALE GENOMIC DNA]</scope>
</reference>
<dbReference type="InterPro" id="IPR019818">
    <property type="entry name" value="IsoCit/isopropylmalate_DH_CS"/>
</dbReference>
<dbReference type="NCBIfam" id="TIGR00175">
    <property type="entry name" value="mito_nad_idh"/>
    <property type="match status" value="1"/>
</dbReference>
<evidence type="ECO:0000256" key="12">
    <source>
        <dbReference type="ARBA" id="ARBA00023128"/>
    </source>
</evidence>
<dbReference type="GO" id="GO:0005739">
    <property type="term" value="C:mitochondrion"/>
    <property type="evidence" value="ECO:0007669"/>
    <property type="project" value="UniProtKB-SubCell"/>
</dbReference>
<evidence type="ECO:0000256" key="14">
    <source>
        <dbReference type="ARBA" id="ARBA00049641"/>
    </source>
</evidence>
<comment type="similarity">
    <text evidence="4 15">Belongs to the isocitrate and isopropylmalate dehydrogenases family.</text>
</comment>
<dbReference type="GO" id="GO:0051287">
    <property type="term" value="F:NAD binding"/>
    <property type="evidence" value="ECO:0007669"/>
    <property type="project" value="UniProtKB-UniRule"/>
</dbReference>
<evidence type="ECO:0000256" key="1">
    <source>
        <dbReference type="ARBA" id="ARBA00001936"/>
    </source>
</evidence>
<reference evidence="17" key="2">
    <citation type="submission" date="2025-08" db="UniProtKB">
        <authorList>
            <consortium name="Ensembl"/>
        </authorList>
    </citation>
    <scope>IDENTIFICATION</scope>
</reference>
<evidence type="ECO:0000256" key="7">
    <source>
        <dbReference type="ARBA" id="ARBA00022723"/>
    </source>
</evidence>
<keyword evidence="18" id="KW-1185">Reference proteome</keyword>
<dbReference type="FunCoup" id="A0A4W6EUM9">
    <property type="interactions" value="1200"/>
</dbReference>
<gene>
    <name evidence="17" type="primary">IDH3G</name>
    <name evidence="17" type="synonym">idh3g</name>
</gene>
<feature type="domain" description="Isopropylmalate dehydrogenase-like" evidence="16">
    <location>
        <begin position="54"/>
        <end position="377"/>
    </location>
</feature>
<evidence type="ECO:0000256" key="2">
    <source>
        <dbReference type="ARBA" id="ARBA00001946"/>
    </source>
</evidence>
<protein>
    <recommendedName>
        <fullName evidence="15">Isocitrate dehydrogenase [NAD] subunit, mitochondrial</fullName>
    </recommendedName>
</protein>
<proteinExistence type="inferred from homology"/>
<dbReference type="Gene3D" id="3.40.718.10">
    <property type="entry name" value="Isopropylmalate Dehydrogenase"/>
    <property type="match status" value="1"/>
</dbReference>
<dbReference type="GO" id="GO:0006102">
    <property type="term" value="P:isocitrate metabolic process"/>
    <property type="evidence" value="ECO:0007669"/>
    <property type="project" value="TreeGrafter"/>
</dbReference>
<dbReference type="AlphaFoldDB" id="A0A4W6EUM9"/>
<evidence type="ECO:0000256" key="11">
    <source>
        <dbReference type="ARBA" id="ARBA00022946"/>
    </source>
</evidence>
<dbReference type="SMART" id="SM01329">
    <property type="entry name" value="Iso_dh"/>
    <property type="match status" value="1"/>
</dbReference>
<keyword evidence="11 15" id="KW-0809">Transit peptide</keyword>
<keyword evidence="9" id="KW-0067">ATP-binding</keyword>
<comment type="function">
    <text evidence="14">Regulatory subunit which plays a role in the allosteric regulation of the enzyme catalyzing the decarboxylation of isocitrate (ICT) into alpha-ketoglutarate. The heterodimer composed of the alpha (IDH3A) and beta (IDH3B) subunits and the heterodimer composed of the alpha (IDH3A) and gamma (IDH3G) subunits, have considerable basal activity but the full activity of the heterotetramer (containing two subunits of IDH3A, one of IDH3B and one of IDH3G) requires the assembly and cooperative function of both heterodimers.</text>
</comment>
<dbReference type="InterPro" id="IPR024084">
    <property type="entry name" value="IsoPropMal-DH-like_dom"/>
</dbReference>
<dbReference type="Pfam" id="PF00180">
    <property type="entry name" value="Iso_dh"/>
    <property type="match status" value="1"/>
</dbReference>
<accession>A0A4W6EUM9</accession>
<dbReference type="STRING" id="8187.ENSLCAP00010040917"/>
<dbReference type="SUPFAM" id="SSF53659">
    <property type="entry name" value="Isocitrate/Isopropylmalate dehydrogenase-like"/>
    <property type="match status" value="1"/>
</dbReference>
<evidence type="ECO:0000256" key="9">
    <source>
        <dbReference type="ARBA" id="ARBA00022840"/>
    </source>
</evidence>